<feature type="region of interest" description="Disordered" evidence="1">
    <location>
        <begin position="173"/>
        <end position="204"/>
    </location>
</feature>
<feature type="compositionally biased region" description="Basic and acidic residues" evidence="1">
    <location>
        <begin position="249"/>
        <end position="263"/>
    </location>
</feature>
<dbReference type="Proteomes" id="UP000265618">
    <property type="component" value="Unassembled WGS sequence"/>
</dbReference>
<evidence type="ECO:0000313" key="2">
    <source>
        <dbReference type="EMBL" id="GIQ86509.1"/>
    </source>
</evidence>
<sequence length="408" mass="44802">MMTSQCEGGVQRHRPRGHLVPRERERERERRDARERDAAAQLRPELVKALHLMRNPSFPRQCVSHIAATVTPTHDMSAVDHAWAVAHGVLSVGDVYRLAHHVSLGRQILMCRHLTAAGLLKVMSSALSLTIPSDESTPSHPHPSLHLARHSLYTAVVRCSLLVVGCVSEQTGLDRAERERDMEREGDSHLSHLTSHSTLPQSLLPPASSTDIGALLLTLLRAYSVYGACLTQSTSSTLSPRSPYTPTSIRDREREREREHRSTDRACLSLMSVLYASLPTGSEGDVHVTRGVEGWVGAILTSLTTYMHTPCILCTTHPVRSGVCSHSVTAAYVVYRVCAGILTVHTDPDTPPVSPLASAPSLSTPLCQTALRVLRQRVRRERREGGVSMLEVEEGLGHRTWGTLIVGE</sequence>
<accession>A0A9K3D3A5</accession>
<feature type="compositionally biased region" description="Polar residues" evidence="1">
    <location>
        <begin position="233"/>
        <end position="248"/>
    </location>
</feature>
<reference evidence="2 3" key="1">
    <citation type="journal article" date="2018" name="PLoS ONE">
        <title>The draft genome of Kipferlia bialata reveals reductive genome evolution in fornicate parasites.</title>
        <authorList>
            <person name="Tanifuji G."/>
            <person name="Takabayashi S."/>
            <person name="Kume K."/>
            <person name="Takagi M."/>
            <person name="Nakayama T."/>
            <person name="Kamikawa R."/>
            <person name="Inagaki Y."/>
            <person name="Hashimoto T."/>
        </authorList>
    </citation>
    <scope>NUCLEOTIDE SEQUENCE [LARGE SCALE GENOMIC DNA]</scope>
    <source>
        <strain evidence="2">NY0173</strain>
    </source>
</reference>
<organism evidence="2 3">
    <name type="scientific">Kipferlia bialata</name>
    <dbReference type="NCBI Taxonomy" id="797122"/>
    <lineage>
        <taxon>Eukaryota</taxon>
        <taxon>Metamonada</taxon>
        <taxon>Carpediemonas-like organisms</taxon>
        <taxon>Kipferlia</taxon>
    </lineage>
</organism>
<evidence type="ECO:0000313" key="3">
    <source>
        <dbReference type="Proteomes" id="UP000265618"/>
    </source>
</evidence>
<keyword evidence="3" id="KW-1185">Reference proteome</keyword>
<dbReference type="EMBL" id="BDIP01002580">
    <property type="protein sequence ID" value="GIQ86509.1"/>
    <property type="molecule type" value="Genomic_DNA"/>
</dbReference>
<proteinExistence type="predicted"/>
<feature type="region of interest" description="Disordered" evidence="1">
    <location>
        <begin position="233"/>
        <end position="263"/>
    </location>
</feature>
<dbReference type="AlphaFoldDB" id="A0A9K3D3A5"/>
<feature type="compositionally biased region" description="Low complexity" evidence="1">
    <location>
        <begin position="191"/>
        <end position="204"/>
    </location>
</feature>
<protein>
    <submittedName>
        <fullName evidence="2">Uncharacterized protein</fullName>
    </submittedName>
</protein>
<feature type="compositionally biased region" description="Basic and acidic residues" evidence="1">
    <location>
        <begin position="20"/>
        <end position="38"/>
    </location>
</feature>
<name>A0A9K3D3A5_9EUKA</name>
<feature type="region of interest" description="Disordered" evidence="1">
    <location>
        <begin position="1"/>
        <end position="39"/>
    </location>
</feature>
<feature type="compositionally biased region" description="Basic and acidic residues" evidence="1">
    <location>
        <begin position="173"/>
        <end position="190"/>
    </location>
</feature>
<gene>
    <name evidence="2" type="ORF">KIPB_008380</name>
</gene>
<comment type="caution">
    <text evidence="2">The sequence shown here is derived from an EMBL/GenBank/DDBJ whole genome shotgun (WGS) entry which is preliminary data.</text>
</comment>
<evidence type="ECO:0000256" key="1">
    <source>
        <dbReference type="SAM" id="MobiDB-lite"/>
    </source>
</evidence>